<dbReference type="GO" id="GO:0036374">
    <property type="term" value="F:glutathione hydrolase activity"/>
    <property type="evidence" value="ECO:0007669"/>
    <property type="project" value="UniProtKB-UniRule"/>
</dbReference>
<dbReference type="Proteomes" id="UP000217154">
    <property type="component" value="Chromosome"/>
</dbReference>
<comment type="subunit">
    <text evidence="11">This enzyme consists of two polypeptide chains, which are synthesized in precursor form from a single polypeptide.</text>
</comment>
<dbReference type="KEGG" id="vbo:CKY39_21870"/>
<proteinExistence type="inferred from homology"/>
<dbReference type="InterPro" id="IPR051792">
    <property type="entry name" value="GGT_bact"/>
</dbReference>
<dbReference type="AlphaFoldDB" id="A0A250DMH6"/>
<dbReference type="PRINTS" id="PR01210">
    <property type="entry name" value="GGTRANSPTASE"/>
</dbReference>
<evidence type="ECO:0000256" key="9">
    <source>
        <dbReference type="PIRSR" id="PIRSR600101-1"/>
    </source>
</evidence>
<dbReference type="EC" id="2.3.2.2" evidence="11"/>
<dbReference type="Gene3D" id="1.10.246.130">
    <property type="match status" value="1"/>
</dbReference>
<evidence type="ECO:0000256" key="11">
    <source>
        <dbReference type="RuleBase" id="RU368036"/>
    </source>
</evidence>
<dbReference type="InterPro" id="IPR043137">
    <property type="entry name" value="GGT_ssub_C"/>
</dbReference>
<comment type="catalytic activity">
    <reaction evidence="1 11">
        <text>an S-substituted glutathione + H2O = an S-substituted L-cysteinylglycine + L-glutamate</text>
        <dbReference type="Rhea" id="RHEA:59468"/>
        <dbReference type="ChEBI" id="CHEBI:15377"/>
        <dbReference type="ChEBI" id="CHEBI:29985"/>
        <dbReference type="ChEBI" id="CHEBI:90779"/>
        <dbReference type="ChEBI" id="CHEBI:143103"/>
        <dbReference type="EC" id="3.4.19.13"/>
    </reaction>
</comment>
<evidence type="ECO:0000256" key="8">
    <source>
        <dbReference type="ARBA" id="ARBA00047417"/>
    </source>
</evidence>
<feature type="binding site" evidence="10">
    <location>
        <position position="442"/>
    </location>
    <ligand>
        <name>L-glutamate</name>
        <dbReference type="ChEBI" id="CHEBI:29985"/>
    </ligand>
</feature>
<dbReference type="InterPro" id="IPR043138">
    <property type="entry name" value="GGT_lsub"/>
</dbReference>
<feature type="binding site" evidence="10">
    <location>
        <begin position="420"/>
        <end position="421"/>
    </location>
    <ligand>
        <name>L-glutamate</name>
        <dbReference type="ChEBI" id="CHEBI:29985"/>
    </ligand>
</feature>
<evidence type="ECO:0000256" key="6">
    <source>
        <dbReference type="ARBA" id="ARBA00023145"/>
    </source>
</evidence>
<dbReference type="PANTHER" id="PTHR43199:SF1">
    <property type="entry name" value="GLUTATHIONE HYDROLASE PROENZYME"/>
    <property type="match status" value="1"/>
</dbReference>
<evidence type="ECO:0000256" key="4">
    <source>
        <dbReference type="ARBA" id="ARBA00022679"/>
    </source>
</evidence>
<keyword evidence="4 11" id="KW-0808">Transferase</keyword>
<evidence type="ECO:0000256" key="10">
    <source>
        <dbReference type="PIRSR" id="PIRSR600101-2"/>
    </source>
</evidence>
<sequence length="543" mass="58978">MKKEAMVVCPQPEAAESGIDILRAGGNAVDAAVATALAQTVVDPLMCGIAGFGTAAVYLPGAQVHEYFDFHSPAPLAAKENMWEHLLEGETKDGFGFILKGRVNDIGPQSIGTPATLKGLEAMHQEHGRLPWQQVVEPAIRWAADGYFVRPGMHAFWIDEPTMGRVGNLERLQYCEESRQLYCRPDGRPKPIGAPLRNEGMAAVLRQIAEEGARPFYQGDLAQKMVTHLQSLGALITLDDLARYQVQRNPPLVGRYRDRTITTNQPPGGGAMLLEMLNILEHFDLASLEHNSPAYLQRVCEAMKKATIDKDRCIGDPKFFDVPLDQLLSKDMAREVAEQIRTGHRFNVERVNPGAPVPRDTTHLSVVDADGNAVSLTHSLAMPSGIITPGMGFLYNGCMGVFDPRPGRAGSIQPGKSRFTSSCPTMTFKDGELDVVLGAPGGTQIAMGVLQVLLNVIDHGMEMQAAVSAPRFSSTSNAIDVCNRIPRSTTRALEAQGYAIGRNPYNYTIGWVHGVQVQVDGLHGGADPGRDGVAYRLRMDPAH</sequence>
<dbReference type="EMBL" id="CP023284">
    <property type="protein sequence ID" value="ATA55578.1"/>
    <property type="molecule type" value="Genomic_DNA"/>
</dbReference>
<dbReference type="PANTHER" id="PTHR43199">
    <property type="entry name" value="GLUTATHIONE HYDROLASE"/>
    <property type="match status" value="1"/>
</dbReference>
<comment type="catalytic activity">
    <reaction evidence="8 11">
        <text>an N-terminal (5-L-glutamyl)-[peptide] + an alpha-amino acid = 5-L-glutamyl amino acid + an N-terminal L-alpha-aminoacyl-[peptide]</text>
        <dbReference type="Rhea" id="RHEA:23904"/>
        <dbReference type="Rhea" id="RHEA-COMP:9780"/>
        <dbReference type="Rhea" id="RHEA-COMP:9795"/>
        <dbReference type="ChEBI" id="CHEBI:77644"/>
        <dbReference type="ChEBI" id="CHEBI:78597"/>
        <dbReference type="ChEBI" id="CHEBI:78599"/>
        <dbReference type="ChEBI" id="CHEBI:78608"/>
        <dbReference type="EC" id="2.3.2.2"/>
    </reaction>
</comment>
<dbReference type="InterPro" id="IPR000101">
    <property type="entry name" value="GGT_peptidase"/>
</dbReference>
<keyword evidence="7 11" id="KW-0012">Acyltransferase</keyword>
<keyword evidence="11" id="KW-0317">Glutathione biosynthesis</keyword>
<comment type="similarity">
    <text evidence="3 11">Belongs to the gamma-glutamyltransferase family.</text>
</comment>
<comment type="pathway">
    <text evidence="11">Sulfur metabolism; glutathione metabolism.</text>
</comment>
<evidence type="ECO:0000256" key="3">
    <source>
        <dbReference type="ARBA" id="ARBA00009381"/>
    </source>
</evidence>
<evidence type="ECO:0000313" key="12">
    <source>
        <dbReference type="EMBL" id="ATA55578.1"/>
    </source>
</evidence>
<evidence type="ECO:0000256" key="2">
    <source>
        <dbReference type="ARBA" id="ARBA00001089"/>
    </source>
</evidence>
<reference evidence="12 13" key="1">
    <citation type="submission" date="2017-09" db="EMBL/GenBank/DDBJ databases">
        <title>The diverse metabolic capabilities of V. boronicumulans make it an excellent choice for continued studies on novel biodegradation.</title>
        <authorList>
            <person name="Sun S."/>
        </authorList>
    </citation>
    <scope>NUCLEOTIDE SEQUENCE [LARGE SCALE GENOMIC DNA]</scope>
    <source>
        <strain evidence="12 13">J1</strain>
    </source>
</reference>
<protein>
    <recommendedName>
        <fullName evidence="11">Glutathione hydrolase proenzyme</fullName>
        <ecNumber evidence="11">2.3.2.2</ecNumber>
        <ecNumber evidence="11">3.4.19.13</ecNumber>
    </recommendedName>
    <component>
        <recommendedName>
            <fullName evidence="11">Glutathione hydrolase large chain</fullName>
        </recommendedName>
    </component>
    <component>
        <recommendedName>
            <fullName evidence="11">Glutathione hydrolase small chain</fullName>
        </recommendedName>
    </component>
</protein>
<name>A0A250DMH6_9BURK</name>
<evidence type="ECO:0000256" key="7">
    <source>
        <dbReference type="ARBA" id="ARBA00023315"/>
    </source>
</evidence>
<comment type="PTM">
    <text evidence="11">Cleaved by autocatalysis into a large and a small subunit.</text>
</comment>
<organism evidence="12 13">
    <name type="scientific">Variovorax boronicumulans</name>
    <dbReference type="NCBI Taxonomy" id="436515"/>
    <lineage>
        <taxon>Bacteria</taxon>
        <taxon>Pseudomonadati</taxon>
        <taxon>Pseudomonadota</taxon>
        <taxon>Betaproteobacteria</taxon>
        <taxon>Burkholderiales</taxon>
        <taxon>Comamonadaceae</taxon>
        <taxon>Variovorax</taxon>
    </lineage>
</organism>
<dbReference type="UniPathway" id="UPA00204"/>
<keyword evidence="5 11" id="KW-0378">Hydrolase</keyword>
<dbReference type="SUPFAM" id="SSF56235">
    <property type="entry name" value="N-terminal nucleophile aminohydrolases (Ntn hydrolases)"/>
    <property type="match status" value="1"/>
</dbReference>
<dbReference type="GO" id="GO:0103068">
    <property type="term" value="F:leukotriene C4 gamma-glutamyl transferase activity"/>
    <property type="evidence" value="ECO:0007669"/>
    <property type="project" value="UniProtKB-EC"/>
</dbReference>
<dbReference type="GO" id="GO:0006751">
    <property type="term" value="P:glutathione catabolic process"/>
    <property type="evidence" value="ECO:0007669"/>
    <property type="project" value="UniProtKB-UniRule"/>
</dbReference>
<dbReference type="EC" id="3.4.19.13" evidence="11"/>
<evidence type="ECO:0000256" key="5">
    <source>
        <dbReference type="ARBA" id="ARBA00022801"/>
    </source>
</evidence>
<dbReference type="NCBIfam" id="TIGR00066">
    <property type="entry name" value="g_glut_trans"/>
    <property type="match status" value="1"/>
</dbReference>
<dbReference type="Pfam" id="PF01019">
    <property type="entry name" value="G_glu_transpept"/>
    <property type="match status" value="1"/>
</dbReference>
<evidence type="ECO:0000256" key="1">
    <source>
        <dbReference type="ARBA" id="ARBA00001049"/>
    </source>
</evidence>
<evidence type="ECO:0000313" key="13">
    <source>
        <dbReference type="Proteomes" id="UP000217154"/>
    </source>
</evidence>
<feature type="active site" description="Nucleophile" evidence="9">
    <location>
        <position position="361"/>
    </location>
</feature>
<accession>A0A250DMH6</accession>
<dbReference type="GO" id="GO:0006750">
    <property type="term" value="P:glutathione biosynthetic process"/>
    <property type="evidence" value="ECO:0007669"/>
    <property type="project" value="UniProtKB-KW"/>
</dbReference>
<dbReference type="Gene3D" id="3.60.20.40">
    <property type="match status" value="1"/>
</dbReference>
<keyword evidence="6 11" id="KW-0865">Zymogen</keyword>
<dbReference type="InterPro" id="IPR029055">
    <property type="entry name" value="Ntn_hydrolases_N"/>
</dbReference>
<comment type="catalytic activity">
    <reaction evidence="2 11">
        <text>glutathione + H2O = L-cysteinylglycine + L-glutamate</text>
        <dbReference type="Rhea" id="RHEA:28807"/>
        <dbReference type="ChEBI" id="CHEBI:15377"/>
        <dbReference type="ChEBI" id="CHEBI:29985"/>
        <dbReference type="ChEBI" id="CHEBI:57925"/>
        <dbReference type="ChEBI" id="CHEBI:61694"/>
        <dbReference type="EC" id="3.4.19.13"/>
    </reaction>
</comment>
<dbReference type="RefSeq" id="WP_095745928.1">
    <property type="nucleotide sequence ID" value="NZ_CP023284.1"/>
</dbReference>
<gene>
    <name evidence="12" type="primary">ggt</name>
    <name evidence="12" type="ORF">CKY39_21870</name>
</gene>